<dbReference type="AlphaFoldDB" id="A0A9P7DU87"/>
<gene>
    <name evidence="1" type="ORF">BJ212DRAFT_995629</name>
</gene>
<comment type="caution">
    <text evidence="1">The sequence shown here is derived from an EMBL/GenBank/DDBJ whole genome shotgun (WGS) entry which is preliminary data.</text>
</comment>
<dbReference type="GeneID" id="64638556"/>
<evidence type="ECO:0000313" key="2">
    <source>
        <dbReference type="Proteomes" id="UP000807769"/>
    </source>
</evidence>
<protein>
    <submittedName>
        <fullName evidence="1">Uncharacterized protein</fullName>
    </submittedName>
</protein>
<evidence type="ECO:0000313" key="1">
    <source>
        <dbReference type="EMBL" id="KAG1803042.1"/>
    </source>
</evidence>
<dbReference type="EMBL" id="JABBWG010000074">
    <property type="protein sequence ID" value="KAG1803042.1"/>
    <property type="molecule type" value="Genomic_DNA"/>
</dbReference>
<reference evidence="1" key="1">
    <citation type="journal article" date="2020" name="New Phytol.">
        <title>Comparative genomics reveals dynamic genome evolution in host specialist ectomycorrhizal fungi.</title>
        <authorList>
            <person name="Lofgren L.A."/>
            <person name="Nguyen N.H."/>
            <person name="Vilgalys R."/>
            <person name="Ruytinx J."/>
            <person name="Liao H.L."/>
            <person name="Branco S."/>
            <person name="Kuo A."/>
            <person name="LaButti K."/>
            <person name="Lipzen A."/>
            <person name="Andreopoulos W."/>
            <person name="Pangilinan J."/>
            <person name="Riley R."/>
            <person name="Hundley H."/>
            <person name="Na H."/>
            <person name="Barry K."/>
            <person name="Grigoriev I.V."/>
            <person name="Stajich J.E."/>
            <person name="Kennedy P.G."/>
        </authorList>
    </citation>
    <scope>NUCLEOTIDE SEQUENCE</scope>
    <source>
        <strain evidence="1">MN1</strain>
    </source>
</reference>
<sequence length="106" mass="11796">MSCTSTYLSTVAETKCPLYIATNSLNPVADPSFSIYLQTFPCIFFLSDSTSRLTPLDELINPYDQVPLKEFLILVLDTMVLLRLLSRMEALLGIYEGRAVKAVLGI</sequence>
<dbReference type="OrthoDB" id="2400714at2759"/>
<dbReference type="RefSeq" id="XP_041186396.1">
    <property type="nucleotide sequence ID" value="XM_041344540.1"/>
</dbReference>
<organism evidence="1 2">
    <name type="scientific">Suillus subaureus</name>
    <dbReference type="NCBI Taxonomy" id="48587"/>
    <lineage>
        <taxon>Eukaryota</taxon>
        <taxon>Fungi</taxon>
        <taxon>Dikarya</taxon>
        <taxon>Basidiomycota</taxon>
        <taxon>Agaricomycotina</taxon>
        <taxon>Agaricomycetes</taxon>
        <taxon>Agaricomycetidae</taxon>
        <taxon>Boletales</taxon>
        <taxon>Suillineae</taxon>
        <taxon>Suillaceae</taxon>
        <taxon>Suillus</taxon>
    </lineage>
</organism>
<keyword evidence="2" id="KW-1185">Reference proteome</keyword>
<dbReference type="Proteomes" id="UP000807769">
    <property type="component" value="Unassembled WGS sequence"/>
</dbReference>
<accession>A0A9P7DU87</accession>
<proteinExistence type="predicted"/>
<name>A0A9P7DU87_9AGAM</name>